<reference evidence="2" key="1">
    <citation type="submission" date="2023-06" db="EMBL/GenBank/DDBJ databases">
        <title>Genome-scale phylogeny and comparative genomics of the fungal order Sordariales.</title>
        <authorList>
            <consortium name="Lawrence Berkeley National Laboratory"/>
            <person name="Hensen N."/>
            <person name="Bonometti L."/>
            <person name="Westerberg I."/>
            <person name="Brannstrom I.O."/>
            <person name="Guillou S."/>
            <person name="Cros-Aarteil S."/>
            <person name="Calhoun S."/>
            <person name="Haridas S."/>
            <person name="Kuo A."/>
            <person name="Mondo S."/>
            <person name="Pangilinan J."/>
            <person name="Riley R."/>
            <person name="LaButti K."/>
            <person name="Andreopoulos B."/>
            <person name="Lipzen A."/>
            <person name="Chen C."/>
            <person name="Yanf M."/>
            <person name="Daum C."/>
            <person name="Ng V."/>
            <person name="Clum A."/>
            <person name="Steindorff A."/>
            <person name="Ohm R."/>
            <person name="Martin F."/>
            <person name="Silar P."/>
            <person name="Natvig D."/>
            <person name="Lalanne C."/>
            <person name="Gautier V."/>
            <person name="Ament-velasquez S.L."/>
            <person name="Kruys A."/>
            <person name="Hutchinson M.I."/>
            <person name="Powell A.J."/>
            <person name="Barry K."/>
            <person name="Miller A.N."/>
            <person name="Grigoriev I.V."/>
            <person name="Debuchy R."/>
            <person name="Gladieux P."/>
            <person name="Thoren M.H."/>
            <person name="Johannesson H."/>
        </authorList>
    </citation>
    <scope>NUCLEOTIDE SEQUENCE</scope>
    <source>
        <strain evidence="2">SMH3187-1</strain>
    </source>
</reference>
<evidence type="ECO:0008006" key="4">
    <source>
        <dbReference type="Google" id="ProtNLM"/>
    </source>
</evidence>
<feature type="compositionally biased region" description="Basic and acidic residues" evidence="1">
    <location>
        <begin position="162"/>
        <end position="175"/>
    </location>
</feature>
<keyword evidence="3" id="KW-1185">Reference proteome</keyword>
<feature type="compositionally biased region" description="Gly residues" evidence="1">
    <location>
        <begin position="548"/>
        <end position="562"/>
    </location>
</feature>
<accession>A0AA40BQ55</accession>
<evidence type="ECO:0000313" key="2">
    <source>
        <dbReference type="EMBL" id="KAK0738353.1"/>
    </source>
</evidence>
<feature type="compositionally biased region" description="Polar residues" evidence="1">
    <location>
        <begin position="183"/>
        <end position="203"/>
    </location>
</feature>
<dbReference type="AlphaFoldDB" id="A0AA40BQ55"/>
<gene>
    <name evidence="2" type="ORF">B0T18DRAFT_483281</name>
</gene>
<feature type="compositionally biased region" description="Polar residues" evidence="1">
    <location>
        <begin position="526"/>
        <end position="546"/>
    </location>
</feature>
<evidence type="ECO:0000313" key="3">
    <source>
        <dbReference type="Proteomes" id="UP001172155"/>
    </source>
</evidence>
<dbReference type="EMBL" id="JAUKUD010000007">
    <property type="protein sequence ID" value="KAK0738353.1"/>
    <property type="molecule type" value="Genomic_DNA"/>
</dbReference>
<feature type="region of interest" description="Disordered" evidence="1">
    <location>
        <begin position="57"/>
        <end position="89"/>
    </location>
</feature>
<proteinExistence type="predicted"/>
<feature type="region of interest" description="Disordered" evidence="1">
    <location>
        <begin position="368"/>
        <end position="587"/>
    </location>
</feature>
<feature type="compositionally biased region" description="Polar residues" evidence="1">
    <location>
        <begin position="468"/>
        <end position="479"/>
    </location>
</feature>
<feature type="compositionally biased region" description="Basic and acidic residues" evidence="1">
    <location>
        <begin position="444"/>
        <end position="456"/>
    </location>
</feature>
<name>A0AA40BQ55_9PEZI</name>
<comment type="caution">
    <text evidence="2">The sequence shown here is derived from an EMBL/GenBank/DDBJ whole genome shotgun (WGS) entry which is preliminary data.</text>
</comment>
<protein>
    <recommendedName>
        <fullName evidence="4">Ubiquitin carboxyl-terminal hydrolase 19</fullName>
    </recommendedName>
</protein>
<evidence type="ECO:0000256" key="1">
    <source>
        <dbReference type="SAM" id="MobiDB-lite"/>
    </source>
</evidence>
<feature type="compositionally biased region" description="Polar residues" evidence="1">
    <location>
        <begin position="391"/>
        <end position="409"/>
    </location>
</feature>
<feature type="compositionally biased region" description="Pro residues" evidence="1">
    <location>
        <begin position="74"/>
        <end position="85"/>
    </location>
</feature>
<feature type="compositionally biased region" description="Basic and acidic residues" evidence="1">
    <location>
        <begin position="372"/>
        <end position="386"/>
    </location>
</feature>
<dbReference type="Proteomes" id="UP001172155">
    <property type="component" value="Unassembled WGS sequence"/>
</dbReference>
<sequence>MDSRFVGTRDEYQDVQMDVKRLQIVQHEHSERLRLLEKRQADDAALKSVWSSPFPGVLASSQHPPQPGLRAFTPLPPSDHFPAPPHMSQNEVFSDELDEHSVLGSLQLDTEEEPIRRGAASRANSVRFDESALHGANWSAHGGRNSADFGPVRPGSGMGGHQMERTLSHKSDGRHSSAGHSVHSMQSGMSGRASSLGLDTNFSIGGREDDDSPLDIPEPPPASTTTLDYSLVKELQLVESIERDADGINRITLPVFLAEARVIQSNTRSASPAGQLPSITCTFEVTMGGPDSQEVPSSGKSIRVFIGSHTLRLHSTDLLLSQNLMTLYGNNRDKLSVPFVRPEDDSVFKNLMTVNSAPWRPRLNAAAPEFVSGDKADRTAAPKDEAVQPESKPSSNGSEALVSPKSQPNEADKGPVATSTASESGAENEKRPRVSSAEASNAKENAESPDGNRRETNVAIRTPWRPSGDTSSRDSTPLSGYQPATRVRSMKVLRPTKPGSAKTGAAYEPPTTSRSATDVRRKEGQPLSSSSASSWGNIKRSISTSTAAGGGGGGGGCTGLGDAGPASPATTSHAEAAKQSAVPRSANPLGSATAFAFLKPSGPPKTPTSAAD</sequence>
<feature type="region of interest" description="Disordered" evidence="1">
    <location>
        <begin position="136"/>
        <end position="225"/>
    </location>
</feature>
<organism evidence="2 3">
    <name type="scientific">Schizothecium vesticola</name>
    <dbReference type="NCBI Taxonomy" id="314040"/>
    <lineage>
        <taxon>Eukaryota</taxon>
        <taxon>Fungi</taxon>
        <taxon>Dikarya</taxon>
        <taxon>Ascomycota</taxon>
        <taxon>Pezizomycotina</taxon>
        <taxon>Sordariomycetes</taxon>
        <taxon>Sordariomycetidae</taxon>
        <taxon>Sordariales</taxon>
        <taxon>Schizotheciaceae</taxon>
        <taxon>Schizothecium</taxon>
    </lineage>
</organism>